<gene>
    <name evidence="1" type="ORF">C0Q70_05796</name>
</gene>
<proteinExistence type="predicted"/>
<dbReference type="OrthoDB" id="6117306at2759"/>
<name>A0A2T7PM72_POMCA</name>
<dbReference type="EMBL" id="PZQS01000003">
    <property type="protein sequence ID" value="PVD34521.1"/>
    <property type="molecule type" value="Genomic_DNA"/>
</dbReference>
<evidence type="ECO:0000313" key="1">
    <source>
        <dbReference type="EMBL" id="PVD34521.1"/>
    </source>
</evidence>
<evidence type="ECO:0000313" key="2">
    <source>
        <dbReference type="Proteomes" id="UP000245119"/>
    </source>
</evidence>
<protein>
    <submittedName>
        <fullName evidence="1">Uncharacterized protein</fullName>
    </submittedName>
</protein>
<dbReference type="Proteomes" id="UP000245119">
    <property type="component" value="Linkage Group LG3"/>
</dbReference>
<organism evidence="1 2">
    <name type="scientific">Pomacea canaliculata</name>
    <name type="common">Golden apple snail</name>
    <dbReference type="NCBI Taxonomy" id="400727"/>
    <lineage>
        <taxon>Eukaryota</taxon>
        <taxon>Metazoa</taxon>
        <taxon>Spiralia</taxon>
        <taxon>Lophotrochozoa</taxon>
        <taxon>Mollusca</taxon>
        <taxon>Gastropoda</taxon>
        <taxon>Caenogastropoda</taxon>
        <taxon>Architaenioglossa</taxon>
        <taxon>Ampullarioidea</taxon>
        <taxon>Ampullariidae</taxon>
        <taxon>Pomacea</taxon>
    </lineage>
</organism>
<reference evidence="1 2" key="1">
    <citation type="submission" date="2018-04" db="EMBL/GenBank/DDBJ databases">
        <title>The genome of golden apple snail Pomacea canaliculata provides insight into stress tolerance and invasive adaptation.</title>
        <authorList>
            <person name="Liu C."/>
            <person name="Liu B."/>
            <person name="Ren Y."/>
            <person name="Zhang Y."/>
            <person name="Wang H."/>
            <person name="Li S."/>
            <person name="Jiang F."/>
            <person name="Yin L."/>
            <person name="Zhang G."/>
            <person name="Qian W."/>
            <person name="Fan W."/>
        </authorList>
    </citation>
    <scope>NUCLEOTIDE SEQUENCE [LARGE SCALE GENOMIC DNA]</scope>
    <source>
        <strain evidence="1">SZHN2017</strain>
        <tissue evidence="1">Muscle</tissue>
    </source>
</reference>
<sequence>MIVSFFLRKISRLEDDVLQLKQMLLDFMAEGKPRVNREAETDFVASMVTQHDQDITNLISDVQGLKELTGSTFVRWGRNECPDNATLVYRGFTSASHYDDTASTPNRLCLTDTPGFDSTDMYGDFYQRVFGAEYFVTGPNHTVVPCAVCRTPQPTTIMVPGTWNCSEGWDTQYIGHIIGHFFTDIRASEYICLDAEPEDADGNEAGWDSGLAMFQEN</sequence>
<dbReference type="AlphaFoldDB" id="A0A2T7PM72"/>
<accession>A0A2T7PM72</accession>
<keyword evidence="2" id="KW-1185">Reference proteome</keyword>
<comment type="caution">
    <text evidence="1">The sequence shown here is derived from an EMBL/GenBank/DDBJ whole genome shotgun (WGS) entry which is preliminary data.</text>
</comment>